<feature type="region of interest" description="Disordered" evidence="1">
    <location>
        <begin position="196"/>
        <end position="221"/>
    </location>
</feature>
<feature type="compositionally biased region" description="Low complexity" evidence="1">
    <location>
        <begin position="852"/>
        <end position="869"/>
    </location>
</feature>
<dbReference type="AlphaFoldDB" id="A0AAV2HUE1"/>
<sequence length="915" mass="102069">MESDSSSGDSPVTVIPRHGSVGGSTGVSPFLESASHSESPPQIVDRSEGGIELSSRIRPVGVKDSFANTDPKRYRDYQQSSQSPRMTHSVGTNTDASGFSVDTYKDTLCKALSKTVDSFSQTFSSSHEDKWTEDSYPSRSFGSQVDELSITDLETSTSTGPPSVSLHSEANKGAFVSVSVTNQPDGRKSLQAAGQEMKNNASHKGLSHEFSQADEEDPRSSVFFKDSERTAVSLWDSSAGKSSNDDSSSTTSRGSTLSPLTIHAILDDDADSAFSMSTLKMRQMVSVGTGVNIHSLDDSTQTEYVEPADSSMESVRDNSRQSNQLGMSYSSEGDSHDMSTIQRELDKLHNERIEIIELLSLHYLPSSLTIELLEAKLNYCIGQTDTLLANLEDAWGNEDTQPTRSQTLIKVTREYLEEYKTQLNESRKHFESCLETQERKQRGIRGRRKTRGRDVLEMRRRAEIEAFQLERLREQCRYEREKARKCYNPFKTSSSSFESSSTTGPRLMTPRQRRDHLVSLRRQIVDSSAWDRTELRPHSTSPHSSPHSSQRPTHLQWAYRASSCSPTRSETSSVFRLSGSPPESVYSAWASPYSLSTLPSPIHHQLPKSHRADPALRDMTPDFRTNVVASYSSRDLHPDRLIEESNEVRRQNQIQIEQAHEVLRLLDERRHQMNQSERRQTSNAPYRNHAYSYSPSYKISTAKNGSISTSSPLQKGFTNGMGPEPSFAAYARDHLVRGQRKLTSFVPDILSSSPERAPSTKPSPNMSPQRRPETRFKRPGTMTIPLSSPPQPAYPWPNFRFLAGPATLDARESTAQQSLRAKNGKENLKTFEVYTKNQIEYWSETKTDNSGTTTNWSSARSSASESTTNPVVSAAAPDNTSETPRDSKPPESSNESLQQNTPTSDTNSDRTPVEK</sequence>
<keyword evidence="3" id="KW-1185">Reference proteome</keyword>
<feature type="region of interest" description="Disordered" evidence="1">
    <location>
        <begin position="846"/>
        <end position="915"/>
    </location>
</feature>
<feature type="region of interest" description="Disordered" evidence="1">
    <location>
        <begin position="531"/>
        <end position="554"/>
    </location>
</feature>
<feature type="compositionally biased region" description="Low complexity" evidence="1">
    <location>
        <begin position="236"/>
        <end position="256"/>
    </location>
</feature>
<evidence type="ECO:0000313" key="2">
    <source>
        <dbReference type="EMBL" id="CAL1536276.1"/>
    </source>
</evidence>
<feature type="compositionally biased region" description="Low complexity" evidence="1">
    <location>
        <begin position="538"/>
        <end position="554"/>
    </location>
</feature>
<protein>
    <submittedName>
        <fullName evidence="2">Uncharacterized protein</fullName>
    </submittedName>
</protein>
<feature type="region of interest" description="Disordered" evidence="1">
    <location>
        <begin position="746"/>
        <end position="792"/>
    </location>
</feature>
<comment type="caution">
    <text evidence="2">The sequence shown here is derived from an EMBL/GenBank/DDBJ whole genome shotgun (WGS) entry which is preliminary data.</text>
</comment>
<feature type="region of interest" description="Disordered" evidence="1">
    <location>
        <begin position="1"/>
        <end position="97"/>
    </location>
</feature>
<gene>
    <name evidence="2" type="ORF">GSLYS_00010189001</name>
</gene>
<feature type="compositionally biased region" description="Polar residues" evidence="1">
    <location>
        <begin position="750"/>
        <end position="768"/>
    </location>
</feature>
<feature type="compositionally biased region" description="Polar residues" evidence="1">
    <location>
        <begin position="1"/>
        <end position="10"/>
    </location>
</feature>
<feature type="region of interest" description="Disordered" evidence="1">
    <location>
        <begin position="305"/>
        <end position="338"/>
    </location>
</feature>
<reference evidence="2 3" key="1">
    <citation type="submission" date="2024-04" db="EMBL/GenBank/DDBJ databases">
        <authorList>
            <consortium name="Genoscope - CEA"/>
            <person name="William W."/>
        </authorList>
    </citation>
    <scope>NUCLEOTIDE SEQUENCE [LARGE SCALE GENOMIC DNA]</scope>
</reference>
<dbReference type="EMBL" id="CAXITT010000225">
    <property type="protein sequence ID" value="CAL1536276.1"/>
    <property type="molecule type" value="Genomic_DNA"/>
</dbReference>
<feature type="compositionally biased region" description="Low complexity" evidence="1">
    <location>
        <begin position="492"/>
        <end position="503"/>
    </location>
</feature>
<feature type="region of interest" description="Disordered" evidence="1">
    <location>
        <begin position="234"/>
        <end position="256"/>
    </location>
</feature>
<feature type="compositionally biased region" description="Polar residues" evidence="1">
    <location>
        <begin position="890"/>
        <end position="906"/>
    </location>
</feature>
<accession>A0AAV2HUE1</accession>
<feature type="compositionally biased region" description="Polar residues" evidence="1">
    <location>
        <begin position="320"/>
        <end position="332"/>
    </location>
</feature>
<feature type="region of interest" description="Disordered" evidence="1">
    <location>
        <begin position="123"/>
        <end position="142"/>
    </location>
</feature>
<evidence type="ECO:0000256" key="1">
    <source>
        <dbReference type="SAM" id="MobiDB-lite"/>
    </source>
</evidence>
<name>A0AAV2HUE1_LYMST</name>
<organism evidence="2 3">
    <name type="scientific">Lymnaea stagnalis</name>
    <name type="common">Great pond snail</name>
    <name type="synonym">Helix stagnalis</name>
    <dbReference type="NCBI Taxonomy" id="6523"/>
    <lineage>
        <taxon>Eukaryota</taxon>
        <taxon>Metazoa</taxon>
        <taxon>Spiralia</taxon>
        <taxon>Lophotrochozoa</taxon>
        <taxon>Mollusca</taxon>
        <taxon>Gastropoda</taxon>
        <taxon>Heterobranchia</taxon>
        <taxon>Euthyneura</taxon>
        <taxon>Panpulmonata</taxon>
        <taxon>Hygrophila</taxon>
        <taxon>Lymnaeoidea</taxon>
        <taxon>Lymnaeidae</taxon>
        <taxon>Lymnaea</taxon>
    </lineage>
</organism>
<dbReference type="Proteomes" id="UP001497497">
    <property type="component" value="Unassembled WGS sequence"/>
</dbReference>
<proteinExistence type="predicted"/>
<feature type="compositionally biased region" description="Polar residues" evidence="1">
    <location>
        <begin position="77"/>
        <end position="97"/>
    </location>
</feature>
<evidence type="ECO:0000313" key="3">
    <source>
        <dbReference type="Proteomes" id="UP001497497"/>
    </source>
</evidence>
<feature type="region of interest" description="Disordered" evidence="1">
    <location>
        <begin position="489"/>
        <end position="517"/>
    </location>
</feature>